<accession>A0ACC0UTQ3</accession>
<dbReference type="Proteomes" id="UP001163324">
    <property type="component" value="Chromosome 7"/>
</dbReference>
<dbReference type="EMBL" id="CM047946">
    <property type="protein sequence ID" value="KAI9897322.1"/>
    <property type="molecule type" value="Genomic_DNA"/>
</dbReference>
<evidence type="ECO:0000313" key="2">
    <source>
        <dbReference type="Proteomes" id="UP001163324"/>
    </source>
</evidence>
<keyword evidence="2" id="KW-1185">Reference proteome</keyword>
<reference evidence="1" key="1">
    <citation type="submission" date="2022-10" db="EMBL/GenBank/DDBJ databases">
        <title>Complete Genome of Trichothecium roseum strain YXFP-22015, a Plant Pathogen Isolated from Citrus.</title>
        <authorList>
            <person name="Wang Y."/>
            <person name="Zhu L."/>
        </authorList>
    </citation>
    <scope>NUCLEOTIDE SEQUENCE</scope>
    <source>
        <strain evidence="1">YXFP-22015</strain>
    </source>
</reference>
<sequence>MSKTVVLITGANTGLGYQMVRALCDGDRPYAVLVGGRSLDKAQKAVDDAAAEFPATQSSLRAIQVDIESDASIEAAEETVRAEFGKLDALVNNAGASYDDLYNAGEITMREAWNKTWAVNTAGTQVMTNAFVPLLLKSSDPRLLFIASGTSSLVTADNTNLPFNRIPEAGWPKNIGGVNKMPAYRSSKTGMNMMMREWARILHADGVKVWALSPGYLATGLGGSQEKNKAQGAQDPSVAGPFVREVLEGKRDDQVGKVIMRDGAVQSW</sequence>
<evidence type="ECO:0000313" key="1">
    <source>
        <dbReference type="EMBL" id="KAI9897322.1"/>
    </source>
</evidence>
<organism evidence="1 2">
    <name type="scientific">Trichothecium roseum</name>
    <dbReference type="NCBI Taxonomy" id="47278"/>
    <lineage>
        <taxon>Eukaryota</taxon>
        <taxon>Fungi</taxon>
        <taxon>Dikarya</taxon>
        <taxon>Ascomycota</taxon>
        <taxon>Pezizomycotina</taxon>
        <taxon>Sordariomycetes</taxon>
        <taxon>Hypocreomycetidae</taxon>
        <taxon>Hypocreales</taxon>
        <taxon>Hypocreales incertae sedis</taxon>
        <taxon>Trichothecium</taxon>
    </lineage>
</organism>
<comment type="caution">
    <text evidence="1">The sequence shown here is derived from an EMBL/GenBank/DDBJ whole genome shotgun (WGS) entry which is preliminary data.</text>
</comment>
<gene>
    <name evidence="1" type="ORF">N3K66_007178</name>
</gene>
<proteinExistence type="predicted"/>
<name>A0ACC0UTQ3_9HYPO</name>
<protein>
    <submittedName>
        <fullName evidence="1">Uncharacterized protein</fullName>
    </submittedName>
</protein>